<gene>
    <name evidence="1" type="ORF">BV22DRAFT_1024671</name>
</gene>
<dbReference type="Proteomes" id="UP000790709">
    <property type="component" value="Unassembled WGS sequence"/>
</dbReference>
<sequence length="410" mass="45830">MAGEREIVKVFSGEGGNDENPSNFLRQFSRHMLTASITDDAVIARNFINYLDAGSTADAWFADLPAATRASWALIETEFNKRWPSPVQIKKTSAEMQKEICDYQLTEEELEKTVKIGGKDTHAHVAWATKVLSMAQKAKIDQTDIIIWQVRRNLPLVIRDLIATEFATWDDFIKEVRDLKMERIREGLEKERRRNGDILKRLQEIEGRFPVSSQSTGLTPQLRRTFVTPAVQANAAQAARVDPPPRAPANPNPFNVGAGGQGNLRFTRQPATAQAPQTREPPTQAQKDALRRRIDEMPHHPDDAAGRAAYAIQLRDWQTTYGNTRVTENTPFPLLPGTAMICSEECFTCGCHGHKSRQCTAPENARISRNEGTWRSICTRTLGPINQGRAVAINLVIEEYEDSQGNGVGL</sequence>
<proteinExistence type="predicted"/>
<name>A0ACB8AXY1_9AGAM</name>
<dbReference type="EMBL" id="MU266793">
    <property type="protein sequence ID" value="KAH7918390.1"/>
    <property type="molecule type" value="Genomic_DNA"/>
</dbReference>
<evidence type="ECO:0000313" key="2">
    <source>
        <dbReference type="Proteomes" id="UP000790709"/>
    </source>
</evidence>
<keyword evidence="2" id="KW-1185">Reference proteome</keyword>
<accession>A0ACB8AXY1</accession>
<evidence type="ECO:0000313" key="1">
    <source>
        <dbReference type="EMBL" id="KAH7918390.1"/>
    </source>
</evidence>
<comment type="caution">
    <text evidence="1">The sequence shown here is derived from an EMBL/GenBank/DDBJ whole genome shotgun (WGS) entry which is preliminary data.</text>
</comment>
<reference evidence="1" key="1">
    <citation type="journal article" date="2021" name="New Phytol.">
        <title>Evolutionary innovations through gain and loss of genes in the ectomycorrhizal Boletales.</title>
        <authorList>
            <person name="Wu G."/>
            <person name="Miyauchi S."/>
            <person name="Morin E."/>
            <person name="Kuo A."/>
            <person name="Drula E."/>
            <person name="Varga T."/>
            <person name="Kohler A."/>
            <person name="Feng B."/>
            <person name="Cao Y."/>
            <person name="Lipzen A."/>
            <person name="Daum C."/>
            <person name="Hundley H."/>
            <person name="Pangilinan J."/>
            <person name="Johnson J."/>
            <person name="Barry K."/>
            <person name="LaButti K."/>
            <person name="Ng V."/>
            <person name="Ahrendt S."/>
            <person name="Min B."/>
            <person name="Choi I.G."/>
            <person name="Park H."/>
            <person name="Plett J.M."/>
            <person name="Magnuson J."/>
            <person name="Spatafora J.W."/>
            <person name="Nagy L.G."/>
            <person name="Henrissat B."/>
            <person name="Grigoriev I.V."/>
            <person name="Yang Z.L."/>
            <person name="Xu J."/>
            <person name="Martin F.M."/>
        </authorList>
    </citation>
    <scope>NUCLEOTIDE SEQUENCE</scope>
    <source>
        <strain evidence="1">KUC20120723A-06</strain>
    </source>
</reference>
<organism evidence="1 2">
    <name type="scientific">Leucogyrophana mollusca</name>
    <dbReference type="NCBI Taxonomy" id="85980"/>
    <lineage>
        <taxon>Eukaryota</taxon>
        <taxon>Fungi</taxon>
        <taxon>Dikarya</taxon>
        <taxon>Basidiomycota</taxon>
        <taxon>Agaricomycotina</taxon>
        <taxon>Agaricomycetes</taxon>
        <taxon>Agaricomycetidae</taxon>
        <taxon>Boletales</taxon>
        <taxon>Boletales incertae sedis</taxon>
        <taxon>Leucogyrophana</taxon>
    </lineage>
</organism>
<protein>
    <submittedName>
        <fullName evidence="1">Uncharacterized protein</fullName>
    </submittedName>
</protein>